<evidence type="ECO:0000313" key="3">
    <source>
        <dbReference type="Proteomes" id="UP000313359"/>
    </source>
</evidence>
<dbReference type="AlphaFoldDB" id="A0A5C2SN89"/>
<evidence type="ECO:0000313" key="2">
    <source>
        <dbReference type="EMBL" id="RPD64617.1"/>
    </source>
</evidence>
<organism evidence="2 3">
    <name type="scientific">Lentinus tigrinus ALCF2SS1-6</name>
    <dbReference type="NCBI Taxonomy" id="1328759"/>
    <lineage>
        <taxon>Eukaryota</taxon>
        <taxon>Fungi</taxon>
        <taxon>Dikarya</taxon>
        <taxon>Basidiomycota</taxon>
        <taxon>Agaricomycotina</taxon>
        <taxon>Agaricomycetes</taxon>
        <taxon>Polyporales</taxon>
        <taxon>Polyporaceae</taxon>
        <taxon>Lentinus</taxon>
    </lineage>
</organism>
<name>A0A5C2SN89_9APHY</name>
<sequence>MDKMTSCQACSRACTGASRPADERTTRIPASIRLQGLGPIILACVVCRRWTSGILERSSKSRSIRQAPQRTTPWASDCCVSSAHRWIGLSSSAPVRRPARRASAPGPQRRPSQSSPQISFPNSSRPSRRLSPANLPQSQEPQFSNPATYRNIPRGRPRPGSPLPCPLAISS</sequence>
<evidence type="ECO:0000256" key="1">
    <source>
        <dbReference type="SAM" id="MobiDB-lite"/>
    </source>
</evidence>
<keyword evidence="3" id="KW-1185">Reference proteome</keyword>
<dbReference type="EMBL" id="ML122253">
    <property type="protein sequence ID" value="RPD64617.1"/>
    <property type="molecule type" value="Genomic_DNA"/>
</dbReference>
<gene>
    <name evidence="2" type="ORF">L227DRAFT_262706</name>
</gene>
<feature type="region of interest" description="Disordered" evidence="1">
    <location>
        <begin position="90"/>
        <end position="171"/>
    </location>
</feature>
<feature type="compositionally biased region" description="Polar residues" evidence="1">
    <location>
        <begin position="137"/>
        <end position="148"/>
    </location>
</feature>
<reference evidence="2" key="1">
    <citation type="journal article" date="2018" name="Genome Biol. Evol.">
        <title>Genomics and development of Lentinus tigrinus, a white-rot wood-decaying mushroom with dimorphic fruiting bodies.</title>
        <authorList>
            <person name="Wu B."/>
            <person name="Xu Z."/>
            <person name="Knudson A."/>
            <person name="Carlson A."/>
            <person name="Chen N."/>
            <person name="Kovaka S."/>
            <person name="LaButti K."/>
            <person name="Lipzen A."/>
            <person name="Pennachio C."/>
            <person name="Riley R."/>
            <person name="Schakwitz W."/>
            <person name="Umezawa K."/>
            <person name="Ohm R.A."/>
            <person name="Grigoriev I.V."/>
            <person name="Nagy L.G."/>
            <person name="Gibbons J."/>
            <person name="Hibbett D."/>
        </authorList>
    </citation>
    <scope>NUCLEOTIDE SEQUENCE [LARGE SCALE GENOMIC DNA]</scope>
    <source>
        <strain evidence="2">ALCF2SS1-6</strain>
    </source>
</reference>
<feature type="compositionally biased region" description="Low complexity" evidence="1">
    <location>
        <begin position="90"/>
        <end position="136"/>
    </location>
</feature>
<accession>A0A5C2SN89</accession>
<dbReference type="Proteomes" id="UP000313359">
    <property type="component" value="Unassembled WGS sequence"/>
</dbReference>
<protein>
    <submittedName>
        <fullName evidence="2">Uncharacterized protein</fullName>
    </submittedName>
</protein>
<proteinExistence type="predicted"/>